<comment type="caution">
    <text evidence="2">The sequence shown here is derived from an EMBL/GenBank/DDBJ whole genome shotgun (WGS) entry which is preliminary data.</text>
</comment>
<sequence length="238" mass="26822">MILIILMLGLLGFIVGFLALKQRVQRWAVGGTSLLVLVIAASLMIGNDTQHWGMQAVTKTTTTTLQSAVKNDAVSLLLYAPIKHATTERIYIYRPMNQTKRQHTAANLTTHVTVRPSKTNTAVLTTKTTRWTYRNAIWRWLFSLTGNHTTLINRRQTFRLPNNWATLSVSQAQWLAKQAQVLKTTEQATMATKIKQLRTADPSLSVAQAKAQVEQQLQKQTPSRLAKLIKQAQQQSKY</sequence>
<dbReference type="EMBL" id="JBHSSD010000035">
    <property type="protein sequence ID" value="MFC6164570.1"/>
    <property type="molecule type" value="Genomic_DNA"/>
</dbReference>
<feature type="transmembrane region" description="Helical" evidence="1">
    <location>
        <begin position="29"/>
        <end position="46"/>
    </location>
</feature>
<organism evidence="2 3">
    <name type="scientific">Lactiplantibacillus dongliensis</name>
    <dbReference type="NCBI Taxonomy" id="2559919"/>
    <lineage>
        <taxon>Bacteria</taxon>
        <taxon>Bacillati</taxon>
        <taxon>Bacillota</taxon>
        <taxon>Bacilli</taxon>
        <taxon>Lactobacillales</taxon>
        <taxon>Lactobacillaceae</taxon>
        <taxon>Lactiplantibacillus</taxon>
    </lineage>
</organism>
<name>A0ABW1R549_9LACO</name>
<keyword evidence="1" id="KW-0812">Transmembrane</keyword>
<dbReference type="Proteomes" id="UP001596253">
    <property type="component" value="Unassembled WGS sequence"/>
</dbReference>
<dbReference type="RefSeq" id="WP_137639388.1">
    <property type="nucleotide sequence ID" value="NZ_BJDK01000005.1"/>
</dbReference>
<protein>
    <submittedName>
        <fullName evidence="2">DUF4811 domain-containing protein</fullName>
    </submittedName>
</protein>
<accession>A0ABW1R549</accession>
<keyword evidence="3" id="KW-1185">Reference proteome</keyword>
<gene>
    <name evidence="2" type="ORF">ACFP3T_07810</name>
</gene>
<dbReference type="Pfam" id="PF16069">
    <property type="entry name" value="DUF4811"/>
    <property type="match status" value="1"/>
</dbReference>
<evidence type="ECO:0000313" key="3">
    <source>
        <dbReference type="Proteomes" id="UP001596253"/>
    </source>
</evidence>
<dbReference type="InterPro" id="IPR032083">
    <property type="entry name" value="DUF4811"/>
</dbReference>
<evidence type="ECO:0000256" key="1">
    <source>
        <dbReference type="SAM" id="Phobius"/>
    </source>
</evidence>
<reference evidence="3" key="1">
    <citation type="journal article" date="2019" name="Int. J. Syst. Evol. Microbiol.">
        <title>The Global Catalogue of Microorganisms (GCM) 10K type strain sequencing project: providing services to taxonomists for standard genome sequencing and annotation.</title>
        <authorList>
            <consortium name="The Broad Institute Genomics Platform"/>
            <consortium name="The Broad Institute Genome Sequencing Center for Infectious Disease"/>
            <person name="Wu L."/>
            <person name="Ma J."/>
        </authorList>
    </citation>
    <scope>NUCLEOTIDE SEQUENCE [LARGE SCALE GENOMIC DNA]</scope>
    <source>
        <strain evidence="3">CCM 8932</strain>
    </source>
</reference>
<keyword evidence="1" id="KW-1133">Transmembrane helix</keyword>
<proteinExistence type="predicted"/>
<keyword evidence="1" id="KW-0472">Membrane</keyword>
<evidence type="ECO:0000313" key="2">
    <source>
        <dbReference type="EMBL" id="MFC6164570.1"/>
    </source>
</evidence>